<keyword evidence="3" id="KW-0677">Repeat</keyword>
<dbReference type="PROSITE" id="PS50297">
    <property type="entry name" value="ANK_REP_REGION"/>
    <property type="match status" value="2"/>
</dbReference>
<keyword evidence="6 9" id="KW-0040">ANK repeat</keyword>
<dbReference type="AlphaFoldDB" id="A0A4Y7MC46"/>
<evidence type="ECO:0000256" key="5">
    <source>
        <dbReference type="ARBA" id="ARBA00022833"/>
    </source>
</evidence>
<keyword evidence="7" id="KW-0969">Cilium</keyword>
<organism evidence="14">
    <name type="scientific">Daphnia lumholtzi</name>
    <dbReference type="NCBI Taxonomy" id="42856"/>
    <lineage>
        <taxon>Eukaryota</taxon>
        <taxon>Metazoa</taxon>
        <taxon>Ecdysozoa</taxon>
        <taxon>Arthropoda</taxon>
        <taxon>Crustacea</taxon>
        <taxon>Branchiopoda</taxon>
        <taxon>Diplostraca</taxon>
        <taxon>Cladocera</taxon>
        <taxon>Anomopoda</taxon>
        <taxon>Daphniidae</taxon>
        <taxon>Daphnia</taxon>
    </lineage>
</organism>
<feature type="repeat" description="ANK" evidence="9">
    <location>
        <begin position="70"/>
        <end position="102"/>
    </location>
</feature>
<dbReference type="EMBL" id="LR007987">
    <property type="protein sequence ID" value="SVE77606.1"/>
    <property type="molecule type" value="mRNA"/>
</dbReference>
<dbReference type="GO" id="GO:0005929">
    <property type="term" value="C:cilium"/>
    <property type="evidence" value="ECO:0007669"/>
    <property type="project" value="UniProtKB-SubCell"/>
</dbReference>
<dbReference type="SMART" id="SM00248">
    <property type="entry name" value="ANK"/>
    <property type="match status" value="3"/>
</dbReference>
<feature type="repeat" description="ANK" evidence="9">
    <location>
        <begin position="104"/>
        <end position="136"/>
    </location>
</feature>
<dbReference type="SUPFAM" id="SSF48403">
    <property type="entry name" value="Ankyrin repeat"/>
    <property type="match status" value="1"/>
</dbReference>
<dbReference type="InterPro" id="IPR036770">
    <property type="entry name" value="Ankyrin_rpt-contain_sf"/>
</dbReference>
<dbReference type="PROSITE" id="PS01360">
    <property type="entry name" value="ZF_MYND_1"/>
    <property type="match status" value="1"/>
</dbReference>
<dbReference type="Pfam" id="PF12796">
    <property type="entry name" value="Ank_2"/>
    <property type="match status" value="1"/>
</dbReference>
<evidence type="ECO:0000256" key="6">
    <source>
        <dbReference type="ARBA" id="ARBA00023043"/>
    </source>
</evidence>
<dbReference type="PANTHER" id="PTHR24150:SF8">
    <property type="entry name" value="ANKYRIN REPEAT AND MYND DOMAIN-CONTAINING PROTEIN 2"/>
    <property type="match status" value="1"/>
</dbReference>
<evidence type="ECO:0000313" key="12">
    <source>
        <dbReference type="EMBL" id="SVE77008.1"/>
    </source>
</evidence>
<dbReference type="PROSITE" id="PS50088">
    <property type="entry name" value="ANK_REPEAT"/>
    <property type="match status" value="2"/>
</dbReference>
<evidence type="ECO:0000256" key="8">
    <source>
        <dbReference type="ARBA" id="ARBA00023273"/>
    </source>
</evidence>
<proteinExistence type="evidence at transcript level"/>
<evidence type="ECO:0000256" key="7">
    <source>
        <dbReference type="ARBA" id="ARBA00023069"/>
    </source>
</evidence>
<keyword evidence="8" id="KW-0966">Cell projection</keyword>
<dbReference type="InterPro" id="IPR052452">
    <property type="entry name" value="Ankyrin-MYND_dom_contain_2"/>
</dbReference>
<dbReference type="Gene3D" id="6.10.140.2220">
    <property type="match status" value="1"/>
</dbReference>
<keyword evidence="2" id="KW-0479">Metal-binding</keyword>
<keyword evidence="5" id="KW-0862">Zinc</keyword>
<evidence type="ECO:0000256" key="2">
    <source>
        <dbReference type="ARBA" id="ARBA00022723"/>
    </source>
</evidence>
<dbReference type="GO" id="GO:0008270">
    <property type="term" value="F:zinc ion binding"/>
    <property type="evidence" value="ECO:0007669"/>
    <property type="project" value="UniProtKB-KW"/>
</dbReference>
<sequence length="413" mass="46718">MCEVKTKKSYRNCSTEGGKTTIQTSEQSTMHKMISENVSKAIEKINNNDSTGLQELIKSQEVGIDSEDEHGMTLLQHAAFKGKKDMCQLLLDLGADPNGGHHEHLYSTLHFAALSGNLDICQQLLQYGSKPDAINSVGRTAAQMAAFVGNHMVVSIINNFIPRTDVELYTATTNDQNESKLPPAAAPSLHKFVMQVNLHPVHLLLTIQKLPMLYENLAKVKNVLELLSENQMKRGREANEILSLKYHYLRFLVERIAKEQHQHPEKSVLDLINQYIKAFLKQRPSDGFPEFLDNFIRESIRTFPFKETTIFRQLLVNLAKTKQDSPVALNLLTSCINGQRGFQDDDSCATCGQEKVTSKCSVCKSVQYCNRDCQKLHWPIHKKECDKLAKQFKNLEIKSRDAENKTIDQEASK</sequence>
<feature type="domain" description="MYND-type" evidence="11">
    <location>
        <begin position="348"/>
        <end position="385"/>
    </location>
</feature>
<dbReference type="InterPro" id="IPR002893">
    <property type="entry name" value="Znf_MYND"/>
</dbReference>
<dbReference type="EMBL" id="LR007389">
    <property type="protein sequence ID" value="SVE77008.1"/>
    <property type="molecule type" value="mRNA"/>
</dbReference>
<reference evidence="14" key="1">
    <citation type="submission" date="2018-08" db="EMBL/GenBank/DDBJ databases">
        <authorList>
            <person name="Cornetti L."/>
        </authorList>
    </citation>
    <scope>NUCLEOTIDE SEQUENCE</scope>
    <source>
        <strain evidence="13">IN-PA-1</strain>
        <strain evidence="12">US-AR</strain>
        <strain evidence="14">US-MO</strain>
    </source>
</reference>
<evidence type="ECO:0000259" key="11">
    <source>
        <dbReference type="PROSITE" id="PS50865"/>
    </source>
</evidence>
<name>A0A4Y7MC46_9CRUS</name>
<accession>A0A4Y7MC46</accession>
<evidence type="ECO:0000256" key="10">
    <source>
        <dbReference type="PROSITE-ProRule" id="PRU00134"/>
    </source>
</evidence>
<evidence type="ECO:0000256" key="4">
    <source>
        <dbReference type="ARBA" id="ARBA00022771"/>
    </source>
</evidence>
<dbReference type="Pfam" id="PF01753">
    <property type="entry name" value="zf-MYND"/>
    <property type="match status" value="1"/>
</dbReference>
<dbReference type="Gene3D" id="1.25.40.20">
    <property type="entry name" value="Ankyrin repeat-containing domain"/>
    <property type="match status" value="1"/>
</dbReference>
<comment type="subcellular location">
    <subcellularLocation>
        <location evidence="1">Cell projection</location>
        <location evidence="1">Cilium</location>
    </subcellularLocation>
</comment>
<dbReference type="InterPro" id="IPR002110">
    <property type="entry name" value="Ankyrin_rpt"/>
</dbReference>
<dbReference type="EMBL" id="LR008615">
    <property type="protein sequence ID" value="SVE78234.1"/>
    <property type="molecule type" value="mRNA"/>
</dbReference>
<dbReference type="SUPFAM" id="SSF144232">
    <property type="entry name" value="HIT/MYND zinc finger-like"/>
    <property type="match status" value="1"/>
</dbReference>
<dbReference type="PROSITE" id="PS50865">
    <property type="entry name" value="ZF_MYND_2"/>
    <property type="match status" value="1"/>
</dbReference>
<protein>
    <submittedName>
        <fullName evidence="14">EOG090X06BA</fullName>
    </submittedName>
</protein>
<evidence type="ECO:0000256" key="1">
    <source>
        <dbReference type="ARBA" id="ARBA00004138"/>
    </source>
</evidence>
<gene>
    <name evidence="14" type="primary">EOG090X06BA</name>
</gene>
<evidence type="ECO:0000313" key="14">
    <source>
        <dbReference type="EMBL" id="SVE78234.1"/>
    </source>
</evidence>
<dbReference type="PANTHER" id="PTHR24150">
    <property type="entry name" value="ANKYRIN REPEAT AND MYND DOMAIN-CONTAINING PROTEIN 2"/>
    <property type="match status" value="1"/>
</dbReference>
<evidence type="ECO:0000313" key="13">
    <source>
        <dbReference type="EMBL" id="SVE77606.1"/>
    </source>
</evidence>
<keyword evidence="4 10" id="KW-0863">Zinc-finger</keyword>
<evidence type="ECO:0000256" key="9">
    <source>
        <dbReference type="PROSITE-ProRule" id="PRU00023"/>
    </source>
</evidence>
<evidence type="ECO:0000256" key="3">
    <source>
        <dbReference type="ARBA" id="ARBA00022737"/>
    </source>
</evidence>